<dbReference type="RefSeq" id="WP_173633492.1">
    <property type="nucleotide sequence ID" value="NZ_CP054212.1"/>
</dbReference>
<name>A0A6M8UI27_9GAMM</name>
<dbReference type="EMBL" id="CP054212">
    <property type="protein sequence ID" value="QKJ86472.1"/>
    <property type="molecule type" value="Genomic_DNA"/>
</dbReference>
<evidence type="ECO:0000313" key="3">
    <source>
        <dbReference type="EMBL" id="QKJ86472.1"/>
    </source>
</evidence>
<evidence type="ECO:0000313" key="4">
    <source>
        <dbReference type="Proteomes" id="UP000505325"/>
    </source>
</evidence>
<gene>
    <name evidence="3" type="ORF">PMPD1_1516</name>
</gene>
<dbReference type="Pfam" id="PF19291">
    <property type="entry name" value="TREH_N"/>
    <property type="match status" value="1"/>
</dbReference>
<dbReference type="GO" id="GO:0004553">
    <property type="term" value="F:hydrolase activity, hydrolyzing O-glycosyl compounds"/>
    <property type="evidence" value="ECO:0007669"/>
    <property type="project" value="UniProtKB-ARBA"/>
</dbReference>
<feature type="domain" description="GH15-like" evidence="1">
    <location>
        <begin position="222"/>
        <end position="588"/>
    </location>
</feature>
<dbReference type="PANTHER" id="PTHR31616:SF0">
    <property type="entry name" value="GLUCAN 1,4-ALPHA-GLUCOSIDASE"/>
    <property type="match status" value="1"/>
</dbReference>
<accession>A0A6M8UI27</accession>
<organism evidence="3 4">
    <name type="scientific">Paramixta manurensis</name>
    <dbReference type="NCBI Taxonomy" id="2740817"/>
    <lineage>
        <taxon>Bacteria</taxon>
        <taxon>Pseudomonadati</taxon>
        <taxon>Pseudomonadota</taxon>
        <taxon>Gammaproteobacteria</taxon>
        <taxon>Enterobacterales</taxon>
        <taxon>Erwiniaceae</taxon>
        <taxon>Paramixta</taxon>
    </lineage>
</organism>
<dbReference type="Gene3D" id="1.50.10.10">
    <property type="match status" value="1"/>
</dbReference>
<sequence length="604" mass="69428">MTEIKRKIEDHGIIGDLRTCALIACDGTIDYFCWPNLDSPSIFSALLDSDAAGLFSLAPDWQDCRRQQIYLPDTNILQTRWLAREGVAEMTDYMPLCDQEDRQPRIIRRIKMVQGEARFRLRCAPVHDYARAKTHAQLRDNHVEFTAEGQPGLRLAATCELQVEGGAAVSEFTLKSGQHAEFMFGSVDDEHLDEIQTETCFRDTLSYWRNWAKKSTYRGRWQEMVNRSALVLKLLTSWQHGSIAAAATFGLPEEHGGERNWDYRASWIRDASFSVYALMRLGYVTEAKRFTKWVGRCVENSQRDKEKLQVMYRLDSGTELQESELLNLSGYAGSTPVRIGNDAWRQTQLDIYGELMDAIYLANKYGEAISHRGWENVSRMIDYVCENWNQPDAGIWEMRGEPQHFLHSRLMCWVALDRALRLGIKRSLPMPFARWDKVRSEIREDIWQNFWNAERGHFTSTRGGKYLDASMLLMPLVRFVSATDPDWIATLDAIKDKLVSDGLVRRYDMAETPADDLRGEEGSFAACSFWYVECLARAGRIEEAHFEFEKLLSYANPLGLYAEEFDYRGYALGNTPQALSHLALISAAFFLNRRLSGEDPLWQP</sequence>
<dbReference type="AlphaFoldDB" id="A0A6M8UI27"/>
<feature type="domain" description="Trehalase-like N-terminal" evidence="2">
    <location>
        <begin position="6"/>
        <end position="160"/>
    </location>
</feature>
<keyword evidence="4" id="KW-1185">Reference proteome</keyword>
<evidence type="ECO:0000259" key="2">
    <source>
        <dbReference type="Pfam" id="PF19291"/>
    </source>
</evidence>
<evidence type="ECO:0000259" key="1">
    <source>
        <dbReference type="Pfam" id="PF00723"/>
    </source>
</evidence>
<dbReference type="InterPro" id="IPR045582">
    <property type="entry name" value="Trehalase-like_N"/>
</dbReference>
<dbReference type="InterPro" id="IPR008928">
    <property type="entry name" value="6-hairpin_glycosidase_sf"/>
</dbReference>
<proteinExistence type="predicted"/>
<dbReference type="KEGG" id="pmak:PMPD1_1516"/>
<reference evidence="3 4" key="1">
    <citation type="submission" date="2020-06" db="EMBL/GenBank/DDBJ databases">
        <title>Genome sequence of Paramixta manurensis strain PD-1.</title>
        <authorList>
            <person name="Lee C.W."/>
            <person name="Kim J."/>
        </authorList>
    </citation>
    <scope>NUCLEOTIDE SEQUENCE [LARGE SCALE GENOMIC DNA]</scope>
    <source>
        <strain evidence="3 4">PD-1</strain>
    </source>
</reference>
<protein>
    <submittedName>
        <fullName evidence="3">Glucoamylase</fullName>
    </submittedName>
</protein>
<dbReference type="Proteomes" id="UP000505325">
    <property type="component" value="Chromosome"/>
</dbReference>
<dbReference type="InterPro" id="IPR011613">
    <property type="entry name" value="GH15-like"/>
</dbReference>
<dbReference type="InterPro" id="IPR012341">
    <property type="entry name" value="6hp_glycosidase-like_sf"/>
</dbReference>
<dbReference type="SUPFAM" id="SSF48208">
    <property type="entry name" value="Six-hairpin glycosidases"/>
    <property type="match status" value="1"/>
</dbReference>
<dbReference type="GO" id="GO:0005975">
    <property type="term" value="P:carbohydrate metabolic process"/>
    <property type="evidence" value="ECO:0007669"/>
    <property type="project" value="InterPro"/>
</dbReference>
<dbReference type="Pfam" id="PF00723">
    <property type="entry name" value="Glyco_hydro_15"/>
    <property type="match status" value="1"/>
</dbReference>
<dbReference type="PANTHER" id="PTHR31616">
    <property type="entry name" value="TREHALASE"/>
    <property type="match status" value="1"/>
</dbReference>